<name>A0ABQ7NY00_BRACM</name>
<comment type="caution">
    <text evidence="1">The sequence shown here is derived from an EMBL/GenBank/DDBJ whole genome shotgun (WGS) entry which is preliminary data.</text>
</comment>
<proteinExistence type="predicted"/>
<accession>A0ABQ7NY00</accession>
<protein>
    <submittedName>
        <fullName evidence="1">Uncharacterized protein</fullName>
    </submittedName>
</protein>
<keyword evidence="2" id="KW-1185">Reference proteome</keyword>
<evidence type="ECO:0000313" key="1">
    <source>
        <dbReference type="EMBL" id="KAG5414981.1"/>
    </source>
</evidence>
<organism evidence="1 2">
    <name type="scientific">Brassica rapa subsp. trilocularis</name>
    <dbReference type="NCBI Taxonomy" id="1813537"/>
    <lineage>
        <taxon>Eukaryota</taxon>
        <taxon>Viridiplantae</taxon>
        <taxon>Streptophyta</taxon>
        <taxon>Embryophyta</taxon>
        <taxon>Tracheophyta</taxon>
        <taxon>Spermatophyta</taxon>
        <taxon>Magnoliopsida</taxon>
        <taxon>eudicotyledons</taxon>
        <taxon>Gunneridae</taxon>
        <taxon>Pentapetalae</taxon>
        <taxon>rosids</taxon>
        <taxon>malvids</taxon>
        <taxon>Brassicales</taxon>
        <taxon>Brassicaceae</taxon>
        <taxon>Brassiceae</taxon>
        <taxon>Brassica</taxon>
    </lineage>
</organism>
<dbReference type="Proteomes" id="UP000823674">
    <property type="component" value="Chromosome A01"/>
</dbReference>
<dbReference type="EMBL" id="JADBGQ010000001">
    <property type="protein sequence ID" value="KAG5414981.1"/>
    <property type="molecule type" value="Genomic_DNA"/>
</dbReference>
<evidence type="ECO:0000313" key="2">
    <source>
        <dbReference type="Proteomes" id="UP000823674"/>
    </source>
</evidence>
<gene>
    <name evidence="1" type="primary">A01g506410.1_BraROA</name>
    <name evidence="1" type="ORF">IGI04_002548</name>
</gene>
<sequence length="167" mass="18872">MYQTPFSPGYSGLFRRTETHSSLKGKVNNMKIHKKGLSLAREWNETQSPVSKGQKTHSGTQINRIRESIQPNLQIATCKTNASWDVTRYKSGLAWIIIKASRLSLAREWNETQSPVSKGQKTHSGTQINRIRESIQPNLQIATCKTNASWDVTRYKSGLAWIIIKAS</sequence>
<feature type="non-terminal residue" evidence="1">
    <location>
        <position position="167"/>
    </location>
</feature>
<reference evidence="1 2" key="1">
    <citation type="submission" date="2021-03" db="EMBL/GenBank/DDBJ databases">
        <authorList>
            <person name="King G.J."/>
            <person name="Bancroft I."/>
            <person name="Baten A."/>
            <person name="Bloomfield J."/>
            <person name="Borpatragohain P."/>
            <person name="He Z."/>
            <person name="Irish N."/>
            <person name="Irwin J."/>
            <person name="Liu K."/>
            <person name="Mauleon R.P."/>
            <person name="Moore J."/>
            <person name="Morris R."/>
            <person name="Ostergaard L."/>
            <person name="Wang B."/>
            <person name="Wells R."/>
        </authorList>
    </citation>
    <scope>NUCLEOTIDE SEQUENCE [LARGE SCALE GENOMIC DNA]</scope>
    <source>
        <strain evidence="1">R-o-18</strain>
        <tissue evidence="1">Leaf</tissue>
    </source>
</reference>